<dbReference type="Proteomes" id="UP000823399">
    <property type="component" value="Unassembled WGS sequence"/>
</dbReference>
<feature type="compositionally biased region" description="Low complexity" evidence="1">
    <location>
        <begin position="13"/>
        <end position="55"/>
    </location>
</feature>
<proteinExistence type="predicted"/>
<feature type="compositionally biased region" description="Basic residues" evidence="1">
    <location>
        <begin position="1"/>
        <end position="12"/>
    </location>
</feature>
<gene>
    <name evidence="2" type="ORF">F5147DRAFT_766904</name>
</gene>
<comment type="caution">
    <text evidence="2">The sequence shown here is derived from an EMBL/GenBank/DDBJ whole genome shotgun (WGS) entry which is preliminary data.</text>
</comment>
<feature type="compositionally biased region" description="Acidic residues" evidence="1">
    <location>
        <begin position="114"/>
        <end position="131"/>
    </location>
</feature>
<evidence type="ECO:0000256" key="1">
    <source>
        <dbReference type="SAM" id="MobiDB-lite"/>
    </source>
</evidence>
<name>A0A9P7K1F4_9AGAM</name>
<dbReference type="EMBL" id="JABBWM010000001">
    <property type="protein sequence ID" value="KAG2121039.1"/>
    <property type="molecule type" value="Genomic_DNA"/>
</dbReference>
<accession>A0A9P7K1F4</accession>
<evidence type="ECO:0000313" key="2">
    <source>
        <dbReference type="EMBL" id="KAG2121039.1"/>
    </source>
</evidence>
<feature type="compositionally biased region" description="Acidic residues" evidence="1">
    <location>
        <begin position="149"/>
        <end position="167"/>
    </location>
</feature>
<organism evidence="2 3">
    <name type="scientific">Suillus discolor</name>
    <dbReference type="NCBI Taxonomy" id="1912936"/>
    <lineage>
        <taxon>Eukaryota</taxon>
        <taxon>Fungi</taxon>
        <taxon>Dikarya</taxon>
        <taxon>Basidiomycota</taxon>
        <taxon>Agaricomycotina</taxon>
        <taxon>Agaricomycetes</taxon>
        <taxon>Agaricomycetidae</taxon>
        <taxon>Boletales</taxon>
        <taxon>Suillineae</taxon>
        <taxon>Suillaceae</taxon>
        <taxon>Suillus</taxon>
    </lineage>
</organism>
<keyword evidence="3" id="KW-1185">Reference proteome</keyword>
<feature type="region of interest" description="Disordered" evidence="1">
    <location>
        <begin position="1"/>
        <end position="66"/>
    </location>
</feature>
<protein>
    <submittedName>
        <fullName evidence="2">Uncharacterized protein</fullName>
    </submittedName>
</protein>
<sequence>MAPKKSSAKTKAKSTSNTSKSTSGPATRGTTTARKTAAAPRSAPSSAAAKPTSHTTRAKATTSTFSAAEAKKLEALKKVEKKAALKKAETQKKWWFITETRKRTAAMLAKESADFEEEDNHEDGEEGEDESVISATRWPRKSRKVTFDSSDDEAEAPAEDPLEEDEANPSCAKDILCLEDSSDEEPTPEESPANVSVEDASSTHMLQDYEIVIKSIHANISNTTASKGATKVTLNDFNSPRAAKMEEVQADDDLKGKLVAYWPSKNYIGNNLKEAVDWLLLDEVFLYDGIDLEARTYDKSRIWMNNAFAYLIEDTFWSVKGDTVKMGKKGNTYCYS</sequence>
<dbReference type="AlphaFoldDB" id="A0A9P7K1F4"/>
<feature type="region of interest" description="Disordered" evidence="1">
    <location>
        <begin position="108"/>
        <end position="169"/>
    </location>
</feature>
<dbReference type="GeneID" id="64703076"/>
<reference evidence="2" key="1">
    <citation type="journal article" date="2020" name="New Phytol.">
        <title>Comparative genomics reveals dynamic genome evolution in host specialist ectomycorrhizal fungi.</title>
        <authorList>
            <person name="Lofgren L.A."/>
            <person name="Nguyen N.H."/>
            <person name="Vilgalys R."/>
            <person name="Ruytinx J."/>
            <person name="Liao H.L."/>
            <person name="Branco S."/>
            <person name="Kuo A."/>
            <person name="LaButti K."/>
            <person name="Lipzen A."/>
            <person name="Andreopoulos W."/>
            <person name="Pangilinan J."/>
            <person name="Riley R."/>
            <person name="Hundley H."/>
            <person name="Na H."/>
            <person name="Barry K."/>
            <person name="Grigoriev I.V."/>
            <person name="Stajich J.E."/>
            <person name="Kennedy P.G."/>
        </authorList>
    </citation>
    <scope>NUCLEOTIDE SEQUENCE</scope>
    <source>
        <strain evidence="2">FC423</strain>
    </source>
</reference>
<dbReference type="OrthoDB" id="2634476at2759"/>
<evidence type="ECO:0000313" key="3">
    <source>
        <dbReference type="Proteomes" id="UP000823399"/>
    </source>
</evidence>
<dbReference type="RefSeq" id="XP_041300415.1">
    <property type="nucleotide sequence ID" value="XM_041440817.1"/>
</dbReference>